<dbReference type="InterPro" id="IPR017595">
    <property type="entry name" value="OHCU_decarboxylase-2"/>
</dbReference>
<keyword evidence="4" id="KW-0659">Purine metabolism</keyword>
<gene>
    <name evidence="8" type="ORF">AQ490_00685</name>
</gene>
<dbReference type="AlphaFoldDB" id="A0A0T6LZ71"/>
<dbReference type="GO" id="GO:0019628">
    <property type="term" value="P:urate catabolic process"/>
    <property type="evidence" value="ECO:0007669"/>
    <property type="project" value="TreeGrafter"/>
</dbReference>
<dbReference type="eggNOG" id="COG3195">
    <property type="taxonomic scope" value="Bacteria"/>
</dbReference>
<feature type="domain" description="Oxo-4-hydroxy-4-carboxy-5-ureidoimidazoline decarboxylase" evidence="7">
    <location>
        <begin position="13"/>
        <end position="157"/>
    </location>
</feature>
<keyword evidence="9" id="KW-1185">Reference proteome</keyword>
<name>A0A0T6LZ71_WENVI</name>
<organism evidence="8 9">
    <name type="scientific">Wenjunlia vitaminophila</name>
    <name type="common">Streptomyces vitaminophilus</name>
    <dbReference type="NCBI Taxonomy" id="76728"/>
    <lineage>
        <taxon>Bacteria</taxon>
        <taxon>Bacillati</taxon>
        <taxon>Actinomycetota</taxon>
        <taxon>Actinomycetes</taxon>
        <taxon>Kitasatosporales</taxon>
        <taxon>Streptomycetaceae</taxon>
        <taxon>Wenjunlia</taxon>
    </lineage>
</organism>
<dbReference type="PANTHER" id="PTHR43466">
    <property type="entry name" value="2-OXO-4-HYDROXY-4-CARBOXY-5-UREIDOIMIDAZOLINE DECARBOXYLASE-RELATED"/>
    <property type="match status" value="1"/>
</dbReference>
<evidence type="ECO:0000256" key="6">
    <source>
        <dbReference type="ARBA" id="ARBA00023239"/>
    </source>
</evidence>
<dbReference type="PANTHER" id="PTHR43466:SF1">
    <property type="entry name" value="2-OXO-4-HYDROXY-4-CARBOXY-5-UREIDOIMIDAZOLINE DECARBOXYLASE-RELATED"/>
    <property type="match status" value="1"/>
</dbReference>
<reference evidence="8 9" key="1">
    <citation type="submission" date="2015-10" db="EMBL/GenBank/DDBJ databases">
        <title>Draft genome sequence of pyrrolomycin-producing Streptomyces vitaminophilus.</title>
        <authorList>
            <person name="Graham D.E."/>
            <person name="Mahan K.M."/>
            <person name="Klingeman D.M."/>
            <person name="Hettich R.L."/>
            <person name="Parry R.J."/>
        </authorList>
    </citation>
    <scope>NUCLEOTIDE SEQUENCE [LARGE SCALE GENOMIC DNA]</scope>
    <source>
        <strain evidence="8 9">ATCC 31673</strain>
    </source>
</reference>
<evidence type="ECO:0000256" key="4">
    <source>
        <dbReference type="ARBA" id="ARBA00022631"/>
    </source>
</evidence>
<dbReference type="InterPro" id="IPR036778">
    <property type="entry name" value="OHCU_decarboxylase_sf"/>
</dbReference>
<dbReference type="EMBL" id="LLZU01000001">
    <property type="protein sequence ID" value="KRV51320.1"/>
    <property type="molecule type" value="Genomic_DNA"/>
</dbReference>
<evidence type="ECO:0000256" key="3">
    <source>
        <dbReference type="ARBA" id="ARBA00012257"/>
    </source>
</evidence>
<dbReference type="NCBIfam" id="NF010372">
    <property type="entry name" value="PRK13798.1"/>
    <property type="match status" value="1"/>
</dbReference>
<dbReference type="SUPFAM" id="SSF158694">
    <property type="entry name" value="UraD-Like"/>
    <property type="match status" value="1"/>
</dbReference>
<evidence type="ECO:0000256" key="1">
    <source>
        <dbReference type="ARBA" id="ARBA00001163"/>
    </source>
</evidence>
<accession>A0A0T6LZ71</accession>
<evidence type="ECO:0000256" key="2">
    <source>
        <dbReference type="ARBA" id="ARBA00004754"/>
    </source>
</evidence>
<evidence type="ECO:0000259" key="7">
    <source>
        <dbReference type="Pfam" id="PF09349"/>
    </source>
</evidence>
<evidence type="ECO:0000256" key="5">
    <source>
        <dbReference type="ARBA" id="ARBA00022793"/>
    </source>
</evidence>
<dbReference type="Gene3D" id="1.10.3330.10">
    <property type="entry name" value="Oxo-4-hydroxy-4-carboxy-5-ureidoimidazoline decarboxylase"/>
    <property type="match status" value="1"/>
</dbReference>
<evidence type="ECO:0000313" key="8">
    <source>
        <dbReference type="EMBL" id="KRV51320.1"/>
    </source>
</evidence>
<dbReference type="GO" id="GO:0051997">
    <property type="term" value="F:2-oxo-4-hydroxy-4-carboxy-5-ureidoimidazoline decarboxylase activity"/>
    <property type="evidence" value="ECO:0007669"/>
    <property type="project" value="UniProtKB-EC"/>
</dbReference>
<comment type="catalytic activity">
    <reaction evidence="1">
        <text>5-hydroxy-2-oxo-4-ureido-2,5-dihydro-1H-imidazole-5-carboxylate + H(+) = (S)-allantoin + CO2</text>
        <dbReference type="Rhea" id="RHEA:26301"/>
        <dbReference type="ChEBI" id="CHEBI:15378"/>
        <dbReference type="ChEBI" id="CHEBI:15678"/>
        <dbReference type="ChEBI" id="CHEBI:16526"/>
        <dbReference type="ChEBI" id="CHEBI:58639"/>
        <dbReference type="EC" id="4.1.1.97"/>
    </reaction>
</comment>
<dbReference type="EC" id="4.1.1.97" evidence="3"/>
<dbReference type="InterPro" id="IPR018020">
    <property type="entry name" value="OHCU_decarboxylase"/>
</dbReference>
<comment type="caution">
    <text evidence="8">The sequence shown here is derived from an EMBL/GenBank/DDBJ whole genome shotgun (WGS) entry which is preliminary data.</text>
</comment>
<dbReference type="GO" id="GO:0006144">
    <property type="term" value="P:purine nucleobase metabolic process"/>
    <property type="evidence" value="ECO:0007669"/>
    <property type="project" value="UniProtKB-KW"/>
</dbReference>
<keyword evidence="6" id="KW-0456">Lyase</keyword>
<dbReference type="STRING" id="76728.AQ490_00685"/>
<protein>
    <recommendedName>
        <fullName evidence="3">2-oxo-4-hydroxy-4-carboxy-5-ureidoimidazoline decarboxylase</fullName>
        <ecNumber evidence="3">4.1.1.97</ecNumber>
    </recommendedName>
</protein>
<dbReference type="OrthoDB" id="5243781at2"/>
<evidence type="ECO:0000313" key="9">
    <source>
        <dbReference type="Proteomes" id="UP000050867"/>
    </source>
</evidence>
<sequence length="173" mass="18650">MRVSGGTTAWLNDAGDDRAAGLLREVCASRAWARAVLTARPYPDLAALLAASDLATAELVGADLDEAFAGHPPIGRPRPGDPVSAAEQGGVADAQRAEFLRLNEEYRQRFGHVFLICATGRGGEEMLAALRERLGNPAEREREIARAELGRINRLRLVRLAARQEAAQQEGAR</sequence>
<comment type="pathway">
    <text evidence="2">Purine metabolism; urate degradation; (S)-allantoin from urate: step 3/3.</text>
</comment>
<dbReference type="Pfam" id="PF09349">
    <property type="entry name" value="OHCU_decarbox"/>
    <property type="match status" value="1"/>
</dbReference>
<proteinExistence type="predicted"/>
<keyword evidence="5" id="KW-0210">Decarboxylase</keyword>
<dbReference type="NCBIfam" id="TIGR03180">
    <property type="entry name" value="UraD_2"/>
    <property type="match status" value="1"/>
</dbReference>
<dbReference type="Proteomes" id="UP000050867">
    <property type="component" value="Unassembled WGS sequence"/>
</dbReference>